<evidence type="ECO:0000313" key="2">
    <source>
        <dbReference type="Proteomes" id="UP001054837"/>
    </source>
</evidence>
<evidence type="ECO:0000313" key="1">
    <source>
        <dbReference type="EMBL" id="GIY20238.1"/>
    </source>
</evidence>
<name>A0AAV4RJP9_9ARAC</name>
<comment type="caution">
    <text evidence="1">The sequence shown here is derived from an EMBL/GenBank/DDBJ whole genome shotgun (WGS) entry which is preliminary data.</text>
</comment>
<keyword evidence="2" id="KW-1185">Reference proteome</keyword>
<organism evidence="1 2">
    <name type="scientific">Caerostris darwini</name>
    <dbReference type="NCBI Taxonomy" id="1538125"/>
    <lineage>
        <taxon>Eukaryota</taxon>
        <taxon>Metazoa</taxon>
        <taxon>Ecdysozoa</taxon>
        <taxon>Arthropoda</taxon>
        <taxon>Chelicerata</taxon>
        <taxon>Arachnida</taxon>
        <taxon>Araneae</taxon>
        <taxon>Araneomorphae</taxon>
        <taxon>Entelegynae</taxon>
        <taxon>Araneoidea</taxon>
        <taxon>Araneidae</taxon>
        <taxon>Caerostris</taxon>
    </lineage>
</organism>
<dbReference type="Proteomes" id="UP001054837">
    <property type="component" value="Unassembled WGS sequence"/>
</dbReference>
<dbReference type="AlphaFoldDB" id="A0AAV4RJP9"/>
<dbReference type="EMBL" id="BPLQ01006125">
    <property type="protein sequence ID" value="GIY20238.1"/>
    <property type="molecule type" value="Genomic_DNA"/>
</dbReference>
<accession>A0AAV4RJP9</accession>
<proteinExistence type="predicted"/>
<gene>
    <name evidence="1" type="ORF">CDAR_557791</name>
</gene>
<sequence length="107" mass="12166">MCAGSNFNDWSCVMDSTRCPKQVCRILNGFRILARIHFKYAIPYEVQQSQIAIKANMAHKNVCAVFKSSTTDVLISKDDFENSSLVKWSLKAASQSLKLNEMWRTAE</sequence>
<reference evidence="1 2" key="1">
    <citation type="submission" date="2021-06" db="EMBL/GenBank/DDBJ databases">
        <title>Caerostris darwini draft genome.</title>
        <authorList>
            <person name="Kono N."/>
            <person name="Arakawa K."/>
        </authorList>
    </citation>
    <scope>NUCLEOTIDE SEQUENCE [LARGE SCALE GENOMIC DNA]</scope>
</reference>
<protein>
    <submittedName>
        <fullName evidence="1">Uncharacterized protein</fullName>
    </submittedName>
</protein>